<dbReference type="Proteomes" id="UP001283361">
    <property type="component" value="Unassembled WGS sequence"/>
</dbReference>
<name>A0AAE1ABT4_9GAST</name>
<proteinExistence type="predicted"/>
<evidence type="ECO:0000313" key="1">
    <source>
        <dbReference type="EMBL" id="KAK3784683.1"/>
    </source>
</evidence>
<keyword evidence="2" id="KW-1185">Reference proteome</keyword>
<sequence length="173" mass="19154">MISKSRAQYAHALCYIVSPKPASSVSGMTLYHALKNTNHRLVSKWLAQSSTVTRVQKLQARFELKLKVEPGENPKKLNTAKLGRRMKEVTSGRPISHCASLPYLEKSSQISDFMDAPPHHGNALLSPLFATPLSPLARDLWQRHSVQRVMVSEPALINHAIASAPPLGFSPQR</sequence>
<gene>
    <name evidence="1" type="ORF">RRG08_012139</name>
</gene>
<evidence type="ECO:0000313" key="2">
    <source>
        <dbReference type="Proteomes" id="UP001283361"/>
    </source>
</evidence>
<comment type="caution">
    <text evidence="1">The sequence shown here is derived from an EMBL/GenBank/DDBJ whole genome shotgun (WGS) entry which is preliminary data.</text>
</comment>
<dbReference type="EMBL" id="JAWDGP010002217">
    <property type="protein sequence ID" value="KAK3784683.1"/>
    <property type="molecule type" value="Genomic_DNA"/>
</dbReference>
<organism evidence="1 2">
    <name type="scientific">Elysia crispata</name>
    <name type="common">lettuce slug</name>
    <dbReference type="NCBI Taxonomy" id="231223"/>
    <lineage>
        <taxon>Eukaryota</taxon>
        <taxon>Metazoa</taxon>
        <taxon>Spiralia</taxon>
        <taxon>Lophotrochozoa</taxon>
        <taxon>Mollusca</taxon>
        <taxon>Gastropoda</taxon>
        <taxon>Heterobranchia</taxon>
        <taxon>Euthyneura</taxon>
        <taxon>Panpulmonata</taxon>
        <taxon>Sacoglossa</taxon>
        <taxon>Placobranchoidea</taxon>
        <taxon>Plakobranchidae</taxon>
        <taxon>Elysia</taxon>
    </lineage>
</organism>
<reference evidence="1" key="1">
    <citation type="journal article" date="2023" name="G3 (Bethesda)">
        <title>A reference genome for the long-term kleptoplast-retaining sea slug Elysia crispata morphotype clarki.</title>
        <authorList>
            <person name="Eastman K.E."/>
            <person name="Pendleton A.L."/>
            <person name="Shaikh M.A."/>
            <person name="Suttiyut T."/>
            <person name="Ogas R."/>
            <person name="Tomko P."/>
            <person name="Gavelis G."/>
            <person name="Widhalm J.R."/>
            <person name="Wisecaver J.H."/>
        </authorList>
    </citation>
    <scope>NUCLEOTIDE SEQUENCE</scope>
    <source>
        <strain evidence="1">ECLA1</strain>
    </source>
</reference>
<accession>A0AAE1ABT4</accession>
<dbReference type="AlphaFoldDB" id="A0AAE1ABT4"/>
<protein>
    <submittedName>
        <fullName evidence="1">Uncharacterized protein</fullName>
    </submittedName>
</protein>